<evidence type="ECO:0000256" key="2">
    <source>
        <dbReference type="ARBA" id="ARBA00009239"/>
    </source>
</evidence>
<evidence type="ECO:0000256" key="9">
    <source>
        <dbReference type="RuleBase" id="RU364016"/>
    </source>
</evidence>
<evidence type="ECO:0000313" key="10">
    <source>
        <dbReference type="EMBL" id="KAK9732095.1"/>
    </source>
</evidence>
<evidence type="ECO:0000256" key="4">
    <source>
        <dbReference type="ARBA" id="ARBA00022692"/>
    </source>
</evidence>
<keyword evidence="5 9" id="KW-0735">Signal-anchor</keyword>
<dbReference type="PANTHER" id="PTHR12369:SF11">
    <property type="entry name" value="HEXOSYLTRANSFERASE"/>
    <property type="match status" value="1"/>
</dbReference>
<dbReference type="PANTHER" id="PTHR12369">
    <property type="entry name" value="CHONDROITIN SYNTHASE"/>
    <property type="match status" value="1"/>
</dbReference>
<evidence type="ECO:0000256" key="8">
    <source>
        <dbReference type="ARBA" id="ARBA00023136"/>
    </source>
</evidence>
<dbReference type="EC" id="2.4.1.-" evidence="9"/>
<dbReference type="EMBL" id="JASPKY010000122">
    <property type="protein sequence ID" value="KAK9732095.1"/>
    <property type="molecule type" value="Genomic_DNA"/>
</dbReference>
<gene>
    <name evidence="10" type="ORF">QE152_g13106</name>
</gene>
<dbReference type="Pfam" id="PF05679">
    <property type="entry name" value="CHGN"/>
    <property type="match status" value="1"/>
</dbReference>
<dbReference type="InterPro" id="IPR008428">
    <property type="entry name" value="Chond_GalNAc"/>
</dbReference>
<dbReference type="GO" id="GO:0032580">
    <property type="term" value="C:Golgi cisterna membrane"/>
    <property type="evidence" value="ECO:0007669"/>
    <property type="project" value="UniProtKB-SubCell"/>
</dbReference>
<comment type="subcellular location">
    <subcellularLocation>
        <location evidence="1 9">Golgi apparatus</location>
        <location evidence="1 9">Golgi stack membrane</location>
        <topology evidence="1 9">Single-pass type II membrane protein</topology>
    </subcellularLocation>
</comment>
<dbReference type="SUPFAM" id="SSF53448">
    <property type="entry name" value="Nucleotide-diphospho-sugar transferases"/>
    <property type="match status" value="1"/>
</dbReference>
<comment type="caution">
    <text evidence="10">The sequence shown here is derived from an EMBL/GenBank/DDBJ whole genome shotgun (WGS) entry which is preliminary data.</text>
</comment>
<evidence type="ECO:0000256" key="5">
    <source>
        <dbReference type="ARBA" id="ARBA00022968"/>
    </source>
</evidence>
<evidence type="ECO:0000256" key="3">
    <source>
        <dbReference type="ARBA" id="ARBA00022679"/>
    </source>
</evidence>
<protein>
    <recommendedName>
        <fullName evidence="9">Hexosyltransferase</fullName>
        <ecNumber evidence="9">2.4.1.-</ecNumber>
    </recommendedName>
</protein>
<organism evidence="10 11">
    <name type="scientific">Popillia japonica</name>
    <name type="common">Japanese beetle</name>
    <dbReference type="NCBI Taxonomy" id="7064"/>
    <lineage>
        <taxon>Eukaryota</taxon>
        <taxon>Metazoa</taxon>
        <taxon>Ecdysozoa</taxon>
        <taxon>Arthropoda</taxon>
        <taxon>Hexapoda</taxon>
        <taxon>Insecta</taxon>
        <taxon>Pterygota</taxon>
        <taxon>Neoptera</taxon>
        <taxon>Endopterygota</taxon>
        <taxon>Coleoptera</taxon>
        <taxon>Polyphaga</taxon>
        <taxon>Scarabaeiformia</taxon>
        <taxon>Scarabaeidae</taxon>
        <taxon>Rutelinae</taxon>
        <taxon>Popillia</taxon>
    </lineage>
</organism>
<dbReference type="AlphaFoldDB" id="A0AAW1LF11"/>
<sequence>MASKFKGLTIQSLQQESIYLHRDIANSMKQLGVGLNGLSSADIVKNVPLFEEPQGSKDYLGDPSLLGISPSLNRFRVNKLSDVMDWEDLNPRRRVPSTMTEGFNDILREAMEIINQYSKQRGRVIDFKDVFYAYYRLDPLNGVDLVLDLLLVYRKYRGHKMTVTVRRHAYVQQTFTGIEIREIDVNNAFSDEELEDDNLFLHQKLFKKISHISKHFQLPAIFDADQNSTPKKTKHFQLPAIFDADQNSTPKKTISFILPISGRLSTFTRFLSFYERVCIKENEFTRLIVVLYKTADSEFDESLVIINDLHNKYPSSDIRTITVEEPFARGRALQYGAEMLHDNDLMFFIDVDMAFNSKTLLRIRQNTIKNATVYFPIVYSLYDPKMFYKGYDITDYQIFDRETLLNEDNGSWRQFGFGIVSLYKSDFTKLGGFNTTIKGWGMEDVAFYDSVVKSDFHLVRSVDPGLVHIYHPAACVGDDSDALQQQMCRGSQASTFGSLKDVQRYYLHTKNTRR</sequence>
<dbReference type="Gene3D" id="3.90.550.10">
    <property type="entry name" value="Spore Coat Polysaccharide Biosynthesis Protein SpsA, Chain A"/>
    <property type="match status" value="1"/>
</dbReference>
<keyword evidence="8" id="KW-0472">Membrane</keyword>
<dbReference type="InterPro" id="IPR051227">
    <property type="entry name" value="CS_glycosyltransferase"/>
</dbReference>
<dbReference type="InterPro" id="IPR029044">
    <property type="entry name" value="Nucleotide-diphossugar_trans"/>
</dbReference>
<evidence type="ECO:0000256" key="7">
    <source>
        <dbReference type="ARBA" id="ARBA00023034"/>
    </source>
</evidence>
<keyword evidence="7 9" id="KW-0333">Golgi apparatus</keyword>
<dbReference type="GO" id="GO:0047238">
    <property type="term" value="F:glucuronosyl-N-acetylgalactosaminyl-proteoglycan 4-beta-N-acetylgalactosaminyltransferase activity"/>
    <property type="evidence" value="ECO:0007669"/>
    <property type="project" value="TreeGrafter"/>
</dbReference>
<evidence type="ECO:0000256" key="1">
    <source>
        <dbReference type="ARBA" id="ARBA00004447"/>
    </source>
</evidence>
<keyword evidence="3 9" id="KW-0808">Transferase</keyword>
<evidence type="ECO:0000313" key="11">
    <source>
        <dbReference type="Proteomes" id="UP001458880"/>
    </source>
</evidence>
<reference evidence="10 11" key="1">
    <citation type="journal article" date="2024" name="BMC Genomics">
        <title>De novo assembly and annotation of Popillia japonica's genome with initial clues to its potential as an invasive pest.</title>
        <authorList>
            <person name="Cucini C."/>
            <person name="Boschi S."/>
            <person name="Funari R."/>
            <person name="Cardaioli E."/>
            <person name="Iannotti N."/>
            <person name="Marturano G."/>
            <person name="Paoli F."/>
            <person name="Bruttini M."/>
            <person name="Carapelli A."/>
            <person name="Frati F."/>
            <person name="Nardi F."/>
        </authorList>
    </citation>
    <scope>NUCLEOTIDE SEQUENCE [LARGE SCALE GENOMIC DNA]</scope>
    <source>
        <strain evidence="10">DMR45628</strain>
    </source>
</reference>
<name>A0AAW1LF11_POPJA</name>
<dbReference type="Proteomes" id="UP001458880">
    <property type="component" value="Unassembled WGS sequence"/>
</dbReference>
<keyword evidence="4" id="KW-0812">Transmembrane</keyword>
<keyword evidence="6" id="KW-1133">Transmembrane helix</keyword>
<proteinExistence type="inferred from homology"/>
<accession>A0AAW1LF11</accession>
<evidence type="ECO:0000256" key="6">
    <source>
        <dbReference type="ARBA" id="ARBA00022989"/>
    </source>
</evidence>
<comment type="similarity">
    <text evidence="2 9">Belongs to the chondroitin N-acetylgalactosaminyltransferase family.</text>
</comment>
<keyword evidence="11" id="KW-1185">Reference proteome</keyword>